<sequence>MIVFDFQIFLNQKYGGISLLFAEVMERLHNQKEEFEVPIISTKNENLKNRAYFKPYSFFSFPKDVPEIEDWFWGKSFSGKTIIYPIYKSIKLFYNKIAFRFIYGRNRTLIARRLKNSKVQVFHPTYFDTYFFDLLKDDRRIKKVITIYDLTHERFPGFYKLSDVALKNRKKLCDFSDKIISISESTKKDLLEFYQIPEEKIEVIHLGSNIIKVPDKDLNFIWKDYILFVGDRGGYKNFNNFIEGIAPIIYKYKVNLVLLGGKKLSGVEKESLQKSNLLGKTIHINFTSDSELKYYYQNAFLFVFPSLYEGFGIPLVDAMSLGCPVICSNTSSFPEVVGDAAIQFDPWFPDSITNAAEQIFRSSAIRKKMIQKGLIRSEQFTWERCADKHIDFYNRILSKETL</sequence>
<dbReference type="PANTHER" id="PTHR46401">
    <property type="entry name" value="GLYCOSYLTRANSFERASE WBBK-RELATED"/>
    <property type="match status" value="1"/>
</dbReference>
<dbReference type="GO" id="GO:0016757">
    <property type="term" value="F:glycosyltransferase activity"/>
    <property type="evidence" value="ECO:0007669"/>
    <property type="project" value="InterPro"/>
</dbReference>
<evidence type="ECO:0000313" key="6">
    <source>
        <dbReference type="Proteomes" id="UP000297394"/>
    </source>
</evidence>
<dbReference type="OrthoDB" id="9797829at2"/>
<dbReference type="SUPFAM" id="SSF53756">
    <property type="entry name" value="UDP-Glycosyltransferase/glycogen phosphorylase"/>
    <property type="match status" value="1"/>
</dbReference>
<evidence type="ECO:0000259" key="3">
    <source>
        <dbReference type="Pfam" id="PF13439"/>
    </source>
</evidence>
<reference evidence="6 7" key="2">
    <citation type="journal article" date="2019" name="PLoS Negl. Trop. Dis.">
        <title>Revisiting the worldwide diversity of Leptospira species in the environment.</title>
        <authorList>
            <person name="Vincent A.T."/>
            <person name="Schiettekatte O."/>
            <person name="Bourhy P."/>
            <person name="Veyrier F.J."/>
            <person name="Picardeau M."/>
        </authorList>
    </citation>
    <scope>NUCLEOTIDE SEQUENCE [LARGE SCALE GENOMIC DNA]</scope>
    <source>
        <strain evidence="4 6">201800280</strain>
        <strain evidence="7">201800281</strain>
    </source>
</reference>
<evidence type="ECO:0000259" key="2">
    <source>
        <dbReference type="Pfam" id="PF00534"/>
    </source>
</evidence>
<feature type="domain" description="Glycosyl transferase family 1" evidence="2">
    <location>
        <begin position="223"/>
        <end position="373"/>
    </location>
</feature>
<accession>A0A4V3JL27</accession>
<comment type="caution">
    <text evidence="4">The sequence shown here is derived from an EMBL/GenBank/DDBJ whole genome shotgun (WGS) entry which is preliminary data.</text>
</comment>
<dbReference type="RefSeq" id="WP_135750029.1">
    <property type="nucleotide sequence ID" value="NZ_RQFL01000026.1"/>
</dbReference>
<gene>
    <name evidence="4" type="ORF">EHQ23_17700</name>
    <name evidence="5" type="ORF">EHQ26_14550</name>
</gene>
<dbReference type="AlphaFoldDB" id="A0A4V3JL27"/>
<feature type="domain" description="Glycosyltransferase subfamily 4-like N-terminal" evidence="3">
    <location>
        <begin position="98"/>
        <end position="207"/>
    </location>
</feature>
<dbReference type="EMBL" id="RQFL01000026">
    <property type="protein sequence ID" value="TGK89649.1"/>
    <property type="molecule type" value="Genomic_DNA"/>
</dbReference>
<dbReference type="Gene3D" id="3.40.50.2000">
    <property type="entry name" value="Glycogen Phosphorylase B"/>
    <property type="match status" value="2"/>
</dbReference>
<dbReference type="Pfam" id="PF00534">
    <property type="entry name" value="Glycos_transf_1"/>
    <property type="match status" value="1"/>
</dbReference>
<dbReference type="PANTHER" id="PTHR46401:SF2">
    <property type="entry name" value="GLYCOSYLTRANSFERASE WBBK-RELATED"/>
    <property type="match status" value="1"/>
</dbReference>
<protein>
    <submittedName>
        <fullName evidence="4">Glycosyltransferase family 1 protein</fullName>
    </submittedName>
</protein>
<dbReference type="Proteomes" id="UP000297394">
    <property type="component" value="Unassembled WGS sequence"/>
</dbReference>
<organism evidence="4 6">
    <name type="scientific">Leptospira bourretii</name>
    <dbReference type="NCBI Taxonomy" id="2484962"/>
    <lineage>
        <taxon>Bacteria</taxon>
        <taxon>Pseudomonadati</taxon>
        <taxon>Spirochaetota</taxon>
        <taxon>Spirochaetia</taxon>
        <taxon>Leptospirales</taxon>
        <taxon>Leptospiraceae</taxon>
        <taxon>Leptospira</taxon>
    </lineage>
</organism>
<reference evidence="5" key="1">
    <citation type="submission" date="2018-10" db="EMBL/GenBank/DDBJ databases">
        <authorList>
            <person name="Vincent A.T."/>
            <person name="Schiettekatte O."/>
            <person name="Bourhy P."/>
            <person name="Veyrier F.J."/>
            <person name="Picardeau M."/>
        </authorList>
    </citation>
    <scope>NUCLEOTIDE SEQUENCE</scope>
    <source>
        <strain evidence="5">201800281</strain>
    </source>
</reference>
<proteinExistence type="predicted"/>
<dbReference type="CDD" id="cd03809">
    <property type="entry name" value="GT4_MtfB-like"/>
    <property type="match status" value="1"/>
</dbReference>
<name>A0A4V3JL27_9LEPT</name>
<keyword evidence="1 4" id="KW-0808">Transferase</keyword>
<evidence type="ECO:0000256" key="1">
    <source>
        <dbReference type="ARBA" id="ARBA00022679"/>
    </source>
</evidence>
<dbReference type="EMBL" id="RQFM01000027">
    <property type="protein sequence ID" value="TGK79441.1"/>
    <property type="molecule type" value="Genomic_DNA"/>
</dbReference>
<dbReference type="Proteomes" id="UP000297918">
    <property type="component" value="Unassembled WGS sequence"/>
</dbReference>
<keyword evidence="7" id="KW-1185">Reference proteome</keyword>
<dbReference type="Pfam" id="PF13439">
    <property type="entry name" value="Glyco_transf_4"/>
    <property type="match status" value="1"/>
</dbReference>
<dbReference type="GO" id="GO:0009103">
    <property type="term" value="P:lipopolysaccharide biosynthetic process"/>
    <property type="evidence" value="ECO:0007669"/>
    <property type="project" value="TreeGrafter"/>
</dbReference>
<dbReference type="InterPro" id="IPR028098">
    <property type="entry name" value="Glyco_trans_4-like_N"/>
</dbReference>
<evidence type="ECO:0000313" key="4">
    <source>
        <dbReference type="EMBL" id="TGK79441.1"/>
    </source>
</evidence>
<dbReference type="InterPro" id="IPR001296">
    <property type="entry name" value="Glyco_trans_1"/>
</dbReference>
<evidence type="ECO:0000313" key="5">
    <source>
        <dbReference type="EMBL" id="TGK89649.1"/>
    </source>
</evidence>
<evidence type="ECO:0000313" key="7">
    <source>
        <dbReference type="Proteomes" id="UP000297918"/>
    </source>
</evidence>